<evidence type="ECO:0000313" key="3">
    <source>
        <dbReference type="Proteomes" id="UP001201980"/>
    </source>
</evidence>
<dbReference type="InterPro" id="IPR006674">
    <property type="entry name" value="HD_domain"/>
</dbReference>
<dbReference type="SMART" id="SM00471">
    <property type="entry name" value="HDc"/>
    <property type="match status" value="1"/>
</dbReference>
<reference evidence="2" key="1">
    <citation type="submission" date="2022-07" db="EMBL/GenBank/DDBJ databases">
        <title>Draft genome sequence of Zalerion maritima ATCC 34329, a (micro)plastics degrading marine fungus.</title>
        <authorList>
            <person name="Paco A."/>
            <person name="Goncalves M.F.M."/>
            <person name="Rocha-Santos T.A.P."/>
            <person name="Alves A."/>
        </authorList>
    </citation>
    <scope>NUCLEOTIDE SEQUENCE</scope>
    <source>
        <strain evidence="2">ATCC 34329</strain>
    </source>
</reference>
<proteinExistence type="predicted"/>
<feature type="domain" description="HD/PDEase" evidence="1">
    <location>
        <begin position="96"/>
        <end position="226"/>
    </location>
</feature>
<organism evidence="2 3">
    <name type="scientific">Zalerion maritima</name>
    <dbReference type="NCBI Taxonomy" id="339359"/>
    <lineage>
        <taxon>Eukaryota</taxon>
        <taxon>Fungi</taxon>
        <taxon>Dikarya</taxon>
        <taxon>Ascomycota</taxon>
        <taxon>Pezizomycotina</taxon>
        <taxon>Sordariomycetes</taxon>
        <taxon>Lulworthiomycetidae</taxon>
        <taxon>Lulworthiales</taxon>
        <taxon>Lulworthiaceae</taxon>
        <taxon>Zalerion</taxon>
    </lineage>
</organism>
<gene>
    <name evidence="2" type="ORF">MKZ38_001827</name>
</gene>
<dbReference type="PANTHER" id="PTHR33594:SF1">
    <property type="entry name" value="HD_PDEASE DOMAIN-CONTAINING PROTEIN"/>
    <property type="match status" value="1"/>
</dbReference>
<dbReference type="Gene3D" id="1.20.58.1910">
    <property type="match status" value="1"/>
</dbReference>
<sequence>MFVLASNVQDTLETYTRLLTSTNLYNIQNPPFATMEPPVTTGTTTTSLMSTSTPPKPIPIPCPFSPESKPFWSSHPQGPLLTSVISYVTSYMSNYDASHDISHIHRVISLARWLHISEPGSLSPSGSPRDPLVIILAALMHDIGDKKYLEPSEDGSILVRDFLIAHGADPQLAERVQTICLGVSYSTEIKDPSKTAELIRQHPELAIVQDADRLDALGAVGVGRCFAFGGARGRTMQESVDHFWEKLKKLPAMMKTETGKGRAAILGNVVTQLALQFAEETSSFLQSISPEGDLVAAD</sequence>
<dbReference type="SUPFAM" id="SSF109604">
    <property type="entry name" value="HD-domain/PDEase-like"/>
    <property type="match status" value="1"/>
</dbReference>
<evidence type="ECO:0000259" key="1">
    <source>
        <dbReference type="SMART" id="SM00471"/>
    </source>
</evidence>
<dbReference type="Pfam" id="PF01966">
    <property type="entry name" value="HD"/>
    <property type="match status" value="1"/>
</dbReference>
<dbReference type="CDD" id="cd00077">
    <property type="entry name" value="HDc"/>
    <property type="match status" value="1"/>
</dbReference>
<accession>A0AAD5WR93</accession>
<dbReference type="AlphaFoldDB" id="A0AAD5WR93"/>
<name>A0AAD5WR93_9PEZI</name>
<dbReference type="InterPro" id="IPR003607">
    <property type="entry name" value="HD/PDEase_dom"/>
</dbReference>
<comment type="caution">
    <text evidence="2">The sequence shown here is derived from an EMBL/GenBank/DDBJ whole genome shotgun (WGS) entry which is preliminary data.</text>
</comment>
<protein>
    <recommendedName>
        <fullName evidence="1">HD/PDEase domain-containing protein</fullName>
    </recommendedName>
</protein>
<keyword evidence="3" id="KW-1185">Reference proteome</keyword>
<evidence type="ECO:0000313" key="2">
    <source>
        <dbReference type="EMBL" id="KAJ2901486.1"/>
    </source>
</evidence>
<dbReference type="PANTHER" id="PTHR33594">
    <property type="entry name" value="SUPERFAMILY HYDROLASE, PUTATIVE (AFU_ORTHOLOGUE AFUA_1G03035)-RELATED"/>
    <property type="match status" value="1"/>
</dbReference>
<dbReference type="Proteomes" id="UP001201980">
    <property type="component" value="Unassembled WGS sequence"/>
</dbReference>
<dbReference type="Gene3D" id="1.10.472.50">
    <property type="entry name" value="HD-domain/PDEase-like"/>
    <property type="match status" value="1"/>
</dbReference>
<dbReference type="EMBL" id="JAKWBI020000150">
    <property type="protein sequence ID" value="KAJ2901486.1"/>
    <property type="molecule type" value="Genomic_DNA"/>
</dbReference>